<feature type="signal peptide" evidence="2">
    <location>
        <begin position="1"/>
        <end position="23"/>
    </location>
</feature>
<feature type="chain" id="PRO_5040372334" evidence="2">
    <location>
        <begin position="24"/>
        <end position="1175"/>
    </location>
</feature>
<protein>
    <submittedName>
        <fullName evidence="3">Uncharacterized protein</fullName>
    </submittedName>
</protein>
<keyword evidence="2" id="KW-0732">Signal</keyword>
<feature type="region of interest" description="Disordered" evidence="1">
    <location>
        <begin position="29"/>
        <end position="104"/>
    </location>
</feature>
<reference evidence="3" key="1">
    <citation type="submission" date="2022-01" db="EMBL/GenBank/DDBJ databases">
        <authorList>
            <person name="King R."/>
        </authorList>
    </citation>
    <scope>NUCLEOTIDE SEQUENCE</scope>
</reference>
<feature type="compositionally biased region" description="Polar residues" evidence="1">
    <location>
        <begin position="263"/>
        <end position="310"/>
    </location>
</feature>
<sequence>MLLRWISSFILIFLLVNFIEIDCKKYASRPSSSFGSRPSSSFGSRPSSSFGSRPSSSFGSRPSPSYNSFGNNRPSHNTFGTSNHGSFGSRPTSRPRTTKYTQRPYQKHYPVTTMPTHRTTRRYYPVTTMPTHRTTRRHYPVTTMPTHRTTTRQPAYNPYYTSKSTLSPFRTTRQPAHNPFFTSSSKPLNNHLQQNGNRYNTTSHLGTTRKPTYNPFVSSTSKPVNNPFQQNGAYRQNGTSHLGTTRQPAHNPFFSTSSRPLNNPLQQNGNRHNSSHFGTTRQPAHNPFFSSTTKQPVHNPIRNNGSNWHSTPRPLGFHNGTGIGSQTQRPNNNLYHTTKMVPLQNQNNGRWNSSRPVTPPSNINNYYRPTPSWNNHNTPTQRYTRPSWNNSAIHGSGSSGIGTHQPIYKPPGQYNRTFVSRPSYITGSHPQTSYPTQHHTTVINNNNYHYHPGSYYHPSTGTSHHVTVINNNNYYNHDHRVIIPSRHYYGYGPPAVGITIVNTDYYSHSISPHYVSTYHYSPIDTGSTALGLYLGYRLGQLSRPSYYYHSTSYVNNEYVPRYDHYTVHHYYHNSQSVPKESPIQPNAIVVCPGDTANLCPAGNMPLCTNNGAVMCVVTAQSTVPCADNIQTNCASSKVTCVGNTSPECRQQNQEASISIPCVSTAKIDAGVEFINNSLIVTNPNDSSTKAFCVTVVALPTQSKNATKDTKTEVKHPTEYSLPYRYTTNDTGVSLLGYYLGYKLQNLLEPSFSFLNYDESYNYIEKFDHYNVFHYDHDATVLPKIVEIKSDQIMPCAGDSGTFCPQNTTSVCLFDGAVICVAEFNSTISNKELQVNYINSNISCLNLKSPACISYQSTNISIQIPCISTAKLFAKSTYRIKSYGTGNNTMFYRTLEPFLNGTTVESLQTPRELCVTILALPGEKVVLKIPKTRKVSGVPNASNALNLPHYNYNVNDTGDNVFGYYLANTFSTLAFPSYYWINADLYRSNGEVQKYDHYSVHYYEHGREIIPSDLELQAAELIGCEGDTGTICPQKTSSLCLSDGSVWCVTDLLLTDPCTKYNNTACVKTEVSCKNNKSPQCKKLKKKEVDLVCMATLTVSGEIMITNSTIYTRNPIITKSYTDIQLVTGSSNSSNKAQHFCVSVVNIPMERQISIGEKLFENSDTVFGQIAAKIFG</sequence>
<feature type="region of interest" description="Disordered" evidence="1">
    <location>
        <begin position="263"/>
        <end position="415"/>
    </location>
</feature>
<dbReference type="Proteomes" id="UP001153636">
    <property type="component" value="Chromosome 18"/>
</dbReference>
<organism evidence="3 4">
    <name type="scientific">Psylliodes chrysocephalus</name>
    <dbReference type="NCBI Taxonomy" id="3402493"/>
    <lineage>
        <taxon>Eukaryota</taxon>
        <taxon>Metazoa</taxon>
        <taxon>Ecdysozoa</taxon>
        <taxon>Arthropoda</taxon>
        <taxon>Hexapoda</taxon>
        <taxon>Insecta</taxon>
        <taxon>Pterygota</taxon>
        <taxon>Neoptera</taxon>
        <taxon>Endopterygota</taxon>
        <taxon>Coleoptera</taxon>
        <taxon>Polyphaga</taxon>
        <taxon>Cucujiformia</taxon>
        <taxon>Chrysomeloidea</taxon>
        <taxon>Chrysomelidae</taxon>
        <taxon>Galerucinae</taxon>
        <taxon>Alticini</taxon>
        <taxon>Psylliodes</taxon>
    </lineage>
</organism>
<feature type="compositionally biased region" description="Polar residues" evidence="1">
    <location>
        <begin position="324"/>
        <end position="336"/>
    </location>
</feature>
<accession>A0A9P0CUI4</accession>
<dbReference type="EMBL" id="OV651830">
    <property type="protein sequence ID" value="CAH1104927.1"/>
    <property type="molecule type" value="Genomic_DNA"/>
</dbReference>
<feature type="compositionally biased region" description="Low complexity" evidence="1">
    <location>
        <begin position="29"/>
        <end position="65"/>
    </location>
</feature>
<feature type="compositionally biased region" description="Polar residues" evidence="1">
    <location>
        <begin position="66"/>
        <end position="104"/>
    </location>
</feature>
<evidence type="ECO:0000256" key="2">
    <source>
        <dbReference type="SAM" id="SignalP"/>
    </source>
</evidence>
<evidence type="ECO:0000313" key="4">
    <source>
        <dbReference type="Proteomes" id="UP001153636"/>
    </source>
</evidence>
<evidence type="ECO:0000256" key="1">
    <source>
        <dbReference type="SAM" id="MobiDB-lite"/>
    </source>
</evidence>
<keyword evidence="4" id="KW-1185">Reference proteome</keyword>
<dbReference type="OrthoDB" id="6774726at2759"/>
<dbReference type="AlphaFoldDB" id="A0A9P0CUI4"/>
<proteinExistence type="predicted"/>
<name>A0A9P0CUI4_9CUCU</name>
<feature type="compositionally biased region" description="Polar residues" evidence="1">
    <location>
        <begin position="343"/>
        <end position="390"/>
    </location>
</feature>
<feature type="region of interest" description="Disordered" evidence="1">
    <location>
        <begin position="231"/>
        <end position="251"/>
    </location>
</feature>
<evidence type="ECO:0000313" key="3">
    <source>
        <dbReference type="EMBL" id="CAH1104927.1"/>
    </source>
</evidence>
<gene>
    <name evidence="3" type="ORF">PSYICH_LOCUS5812</name>
</gene>